<feature type="chain" id="PRO_5029722213" evidence="2">
    <location>
        <begin position="17"/>
        <end position="319"/>
    </location>
</feature>
<dbReference type="EMBL" id="JABEZX010000001">
    <property type="protein sequence ID" value="MBA0548921.1"/>
    <property type="molecule type" value="Genomic_DNA"/>
</dbReference>
<comment type="caution">
    <text evidence="3">The sequence shown here is derived from an EMBL/GenBank/DDBJ whole genome shotgun (WGS) entry which is preliminary data.</text>
</comment>
<keyword evidence="2" id="KW-0732">Signal</keyword>
<sequence>MSILHCSLNINLLAFAALHRASFKMDPLIENWVRDEHLNLQEIDDEDLGENMMIFFLPSRPFHWLLHLLNHLLHLTSTTWLLSSLILLHLYMRSLEEEKVKSEGTLLLRTKSKLNKGATLRNLFASDTWFPKTSIDQNTPSDRQFTYVSYSQAAPQPNIYVSDPFPTLSIPTRSHLSLQGVCRVDRGSSPEPVMAASPEHRDDSSSSSSVEVPVKKELEICVDAKQIDSGGDSRETASGDNSRAGVDFAFNNGAAEPYSIVHRSFSEVGTLRVGTSNIEKLDSSQPKLVKSKTEAPRHRSILAEDAAQIFDNKMSAQKK</sequence>
<feature type="non-terminal residue" evidence="3">
    <location>
        <position position="1"/>
    </location>
</feature>
<evidence type="ECO:0000313" key="3">
    <source>
        <dbReference type="EMBL" id="MBA0548921.1"/>
    </source>
</evidence>
<dbReference type="AlphaFoldDB" id="A0A7J8L8Y5"/>
<dbReference type="Proteomes" id="UP000593572">
    <property type="component" value="Unassembled WGS sequence"/>
</dbReference>
<feature type="signal peptide" evidence="2">
    <location>
        <begin position="1"/>
        <end position="16"/>
    </location>
</feature>
<gene>
    <name evidence="3" type="ORF">Golob_019984</name>
</gene>
<protein>
    <submittedName>
        <fullName evidence="3">Uncharacterized protein</fullName>
    </submittedName>
</protein>
<feature type="region of interest" description="Disordered" evidence="1">
    <location>
        <begin position="187"/>
        <end position="211"/>
    </location>
</feature>
<keyword evidence="4" id="KW-1185">Reference proteome</keyword>
<name>A0A7J8L8Y5_9ROSI</name>
<reference evidence="3 4" key="1">
    <citation type="journal article" date="2019" name="Genome Biol. Evol.">
        <title>Insights into the evolution of the New World diploid cottons (Gossypium, subgenus Houzingenia) based on genome sequencing.</title>
        <authorList>
            <person name="Grover C.E."/>
            <person name="Arick M.A. 2nd"/>
            <person name="Thrash A."/>
            <person name="Conover J.L."/>
            <person name="Sanders W.S."/>
            <person name="Peterson D.G."/>
            <person name="Frelichowski J.E."/>
            <person name="Scheffler J.A."/>
            <person name="Scheffler B.E."/>
            <person name="Wendel J.F."/>
        </authorList>
    </citation>
    <scope>NUCLEOTIDE SEQUENCE [LARGE SCALE GENOMIC DNA]</scope>
    <source>
        <strain evidence="3">157</strain>
        <tissue evidence="3">Leaf</tissue>
    </source>
</reference>
<evidence type="ECO:0000313" key="4">
    <source>
        <dbReference type="Proteomes" id="UP000593572"/>
    </source>
</evidence>
<evidence type="ECO:0000256" key="2">
    <source>
        <dbReference type="SAM" id="SignalP"/>
    </source>
</evidence>
<evidence type="ECO:0000256" key="1">
    <source>
        <dbReference type="SAM" id="MobiDB-lite"/>
    </source>
</evidence>
<accession>A0A7J8L8Y5</accession>
<proteinExistence type="predicted"/>
<organism evidence="3 4">
    <name type="scientific">Gossypium lobatum</name>
    <dbReference type="NCBI Taxonomy" id="34289"/>
    <lineage>
        <taxon>Eukaryota</taxon>
        <taxon>Viridiplantae</taxon>
        <taxon>Streptophyta</taxon>
        <taxon>Embryophyta</taxon>
        <taxon>Tracheophyta</taxon>
        <taxon>Spermatophyta</taxon>
        <taxon>Magnoliopsida</taxon>
        <taxon>eudicotyledons</taxon>
        <taxon>Gunneridae</taxon>
        <taxon>Pentapetalae</taxon>
        <taxon>rosids</taxon>
        <taxon>malvids</taxon>
        <taxon>Malvales</taxon>
        <taxon>Malvaceae</taxon>
        <taxon>Malvoideae</taxon>
        <taxon>Gossypium</taxon>
    </lineage>
</organism>